<dbReference type="Proteomes" id="UP001470752">
    <property type="component" value="Unassembled WGS sequence"/>
</dbReference>
<dbReference type="PANTHER" id="PTHR21600">
    <property type="entry name" value="MITOCHONDRIAL RNA PSEUDOURIDINE SYNTHASE"/>
    <property type="match status" value="1"/>
</dbReference>
<evidence type="ECO:0000313" key="7">
    <source>
        <dbReference type="Proteomes" id="UP001470752"/>
    </source>
</evidence>
<comment type="similarity">
    <text evidence="2 4">Belongs to the pseudouridine synthase RluA family.</text>
</comment>
<dbReference type="EC" id="5.4.99.-" evidence="4"/>
<organism evidence="6 7">
    <name type="scientific">Blautia acetigignens</name>
    <dbReference type="NCBI Taxonomy" id="2981783"/>
    <lineage>
        <taxon>Bacteria</taxon>
        <taxon>Bacillati</taxon>
        <taxon>Bacillota</taxon>
        <taxon>Clostridia</taxon>
        <taxon>Lachnospirales</taxon>
        <taxon>Lachnospiraceae</taxon>
        <taxon>Blautia</taxon>
    </lineage>
</organism>
<accession>A0ABV1CLN8</accession>
<dbReference type="PROSITE" id="PS01129">
    <property type="entry name" value="PSI_RLU"/>
    <property type="match status" value="1"/>
</dbReference>
<dbReference type="InterPro" id="IPR020103">
    <property type="entry name" value="PsdUridine_synth_cat_dom_sf"/>
</dbReference>
<comment type="catalytic activity">
    <reaction evidence="1 4">
        <text>a uridine in RNA = a pseudouridine in RNA</text>
        <dbReference type="Rhea" id="RHEA:48348"/>
        <dbReference type="Rhea" id="RHEA-COMP:12068"/>
        <dbReference type="Rhea" id="RHEA-COMP:12069"/>
        <dbReference type="ChEBI" id="CHEBI:65314"/>
        <dbReference type="ChEBI" id="CHEBI:65315"/>
    </reaction>
</comment>
<comment type="function">
    <text evidence="4">Responsible for synthesis of pseudouridine from uracil.</text>
</comment>
<dbReference type="CDD" id="cd02869">
    <property type="entry name" value="PseudoU_synth_RluA_like"/>
    <property type="match status" value="1"/>
</dbReference>
<dbReference type="SUPFAM" id="SSF55120">
    <property type="entry name" value="Pseudouridine synthase"/>
    <property type="match status" value="1"/>
</dbReference>
<gene>
    <name evidence="6" type="ORF">AAAX94_09810</name>
</gene>
<keyword evidence="7" id="KW-1185">Reference proteome</keyword>
<protein>
    <recommendedName>
        <fullName evidence="4">Pseudouridine synthase</fullName>
        <ecNumber evidence="4">5.4.99.-</ecNumber>
    </recommendedName>
</protein>
<dbReference type="PANTHER" id="PTHR21600:SF44">
    <property type="entry name" value="RIBOSOMAL LARGE SUBUNIT PSEUDOURIDINE SYNTHASE D"/>
    <property type="match status" value="1"/>
</dbReference>
<sequence>MDRILTYTVQPDEENMLLLDFLRSKGFSRGILSSMKPYKGAIQLNGERGFGKSILHAGDFLRIHIPETENSENILPVKMNLSILYEDEDLLVVNKPADMPVHPSIGNYDNTLANGAAWYFKEKGQTFVYRCINRLDRDTTGALILAKNPYSAAVLSAQMKQRQIRRTYLAIVQGITPSHGTIDAPIGWTDGSTIERQIDPVNGERAVTHYERLAAYALHAGTFSPVSDAQKTDFLQAYSLIELHLETGRTHQIRVHMKHIGHPLPGDFLYNPDYSIIKRQPLHSYQLEFTHPVTKEVMCITAPVPEDFSNAFH</sequence>
<evidence type="ECO:0000256" key="4">
    <source>
        <dbReference type="RuleBase" id="RU362028"/>
    </source>
</evidence>
<dbReference type="InterPro" id="IPR050188">
    <property type="entry name" value="RluA_PseudoU_synthase"/>
</dbReference>
<comment type="caution">
    <text evidence="6">The sequence shown here is derived from an EMBL/GenBank/DDBJ whole genome shotgun (WGS) entry which is preliminary data.</text>
</comment>
<dbReference type="Pfam" id="PF00849">
    <property type="entry name" value="PseudoU_synth_2"/>
    <property type="match status" value="1"/>
</dbReference>
<dbReference type="GO" id="GO:0016853">
    <property type="term" value="F:isomerase activity"/>
    <property type="evidence" value="ECO:0007669"/>
    <property type="project" value="UniProtKB-KW"/>
</dbReference>
<dbReference type="EMBL" id="JBBNFW010000166">
    <property type="protein sequence ID" value="MEQ2413311.1"/>
    <property type="molecule type" value="Genomic_DNA"/>
</dbReference>
<name>A0ABV1CLN8_9FIRM</name>
<dbReference type="InterPro" id="IPR006145">
    <property type="entry name" value="PsdUridine_synth_RsuA/RluA"/>
</dbReference>
<evidence type="ECO:0000256" key="2">
    <source>
        <dbReference type="ARBA" id="ARBA00010876"/>
    </source>
</evidence>
<dbReference type="NCBIfam" id="TIGR00005">
    <property type="entry name" value="rluA_subfam"/>
    <property type="match status" value="1"/>
</dbReference>
<dbReference type="InterPro" id="IPR006225">
    <property type="entry name" value="PsdUridine_synth_RluC/D"/>
</dbReference>
<evidence type="ECO:0000259" key="5">
    <source>
        <dbReference type="Pfam" id="PF00849"/>
    </source>
</evidence>
<evidence type="ECO:0000256" key="1">
    <source>
        <dbReference type="ARBA" id="ARBA00000073"/>
    </source>
</evidence>
<keyword evidence="3 4" id="KW-0413">Isomerase</keyword>
<evidence type="ECO:0000313" key="6">
    <source>
        <dbReference type="EMBL" id="MEQ2413311.1"/>
    </source>
</evidence>
<evidence type="ECO:0000256" key="3">
    <source>
        <dbReference type="ARBA" id="ARBA00023235"/>
    </source>
</evidence>
<dbReference type="Gene3D" id="3.30.2350.10">
    <property type="entry name" value="Pseudouridine synthase"/>
    <property type="match status" value="1"/>
</dbReference>
<reference evidence="6 7" key="1">
    <citation type="submission" date="2024-04" db="EMBL/GenBank/DDBJ databases">
        <title>Human intestinal bacterial collection.</title>
        <authorList>
            <person name="Pauvert C."/>
            <person name="Hitch T.C.A."/>
            <person name="Clavel T."/>
        </authorList>
    </citation>
    <scope>NUCLEOTIDE SEQUENCE [LARGE SCALE GENOMIC DNA]</scope>
    <source>
        <strain evidence="6 7">CLA-AA-H161</strain>
    </source>
</reference>
<dbReference type="InterPro" id="IPR006224">
    <property type="entry name" value="PsdUridine_synth_RluA-like_CS"/>
</dbReference>
<dbReference type="RefSeq" id="WP_349083597.1">
    <property type="nucleotide sequence ID" value="NZ_JBBNFW010000166.1"/>
</dbReference>
<proteinExistence type="inferred from homology"/>
<feature type="domain" description="Pseudouridine synthase RsuA/RluA-like" evidence="5">
    <location>
        <begin position="89"/>
        <end position="259"/>
    </location>
</feature>